<keyword evidence="3" id="KW-0472">Membrane</keyword>
<dbReference type="Gene3D" id="3.90.780.10">
    <property type="entry name" value="5'-Nucleotidase, C-terminal domain"/>
    <property type="match status" value="1"/>
</dbReference>
<dbReference type="Proteomes" id="UP000199337">
    <property type="component" value="Unassembled WGS sequence"/>
</dbReference>
<feature type="transmembrane region" description="Helical" evidence="3">
    <location>
        <begin position="595"/>
        <end position="618"/>
    </location>
</feature>
<keyword evidence="7" id="KW-1185">Reference proteome</keyword>
<dbReference type="PRINTS" id="PR01607">
    <property type="entry name" value="APYRASEFAMLY"/>
</dbReference>
<evidence type="ECO:0000256" key="2">
    <source>
        <dbReference type="RuleBase" id="RU362119"/>
    </source>
</evidence>
<comment type="similarity">
    <text evidence="2">Belongs to the 5'-nucleotidase family.</text>
</comment>
<evidence type="ECO:0000313" key="7">
    <source>
        <dbReference type="Proteomes" id="UP000199337"/>
    </source>
</evidence>
<dbReference type="Pfam" id="PF02872">
    <property type="entry name" value="5_nucleotid_C"/>
    <property type="match status" value="1"/>
</dbReference>
<dbReference type="InterPro" id="IPR006179">
    <property type="entry name" value="5_nucleotidase/apyrase"/>
</dbReference>
<dbReference type="Gene3D" id="3.60.21.10">
    <property type="match status" value="1"/>
</dbReference>
<dbReference type="Pfam" id="PF00149">
    <property type="entry name" value="Metallophos"/>
    <property type="match status" value="1"/>
</dbReference>
<feature type="domain" description="5'-Nucleotidase C-terminal" evidence="5">
    <location>
        <begin position="349"/>
        <end position="499"/>
    </location>
</feature>
<dbReference type="AlphaFoldDB" id="A0A1I2YP79"/>
<feature type="domain" description="Calcineurin-like phosphoesterase" evidence="4">
    <location>
        <begin position="14"/>
        <end position="251"/>
    </location>
</feature>
<dbReference type="InterPro" id="IPR036907">
    <property type="entry name" value="5'-Nucleotdase_C_sf"/>
</dbReference>
<dbReference type="GO" id="GO:0016787">
    <property type="term" value="F:hydrolase activity"/>
    <property type="evidence" value="ECO:0007669"/>
    <property type="project" value="UniProtKB-KW"/>
</dbReference>
<name>A0A1I2YP79_9FIRM</name>
<accession>A0A1I2YP79</accession>
<dbReference type="InterPro" id="IPR008334">
    <property type="entry name" value="5'-Nucleotdase_C"/>
</dbReference>
<dbReference type="EMBL" id="FOOX01000022">
    <property type="protein sequence ID" value="SFH26846.1"/>
    <property type="molecule type" value="Genomic_DNA"/>
</dbReference>
<evidence type="ECO:0000313" key="6">
    <source>
        <dbReference type="EMBL" id="SFH26846.1"/>
    </source>
</evidence>
<evidence type="ECO:0000259" key="5">
    <source>
        <dbReference type="Pfam" id="PF02872"/>
    </source>
</evidence>
<dbReference type="STRING" id="341036.SAMN05660649_04493"/>
<keyword evidence="3" id="KW-1133">Transmembrane helix</keyword>
<keyword evidence="1" id="KW-0732">Signal</keyword>
<evidence type="ECO:0000256" key="1">
    <source>
        <dbReference type="ARBA" id="ARBA00022729"/>
    </source>
</evidence>
<dbReference type="GO" id="GO:0009166">
    <property type="term" value="P:nucleotide catabolic process"/>
    <property type="evidence" value="ECO:0007669"/>
    <property type="project" value="InterPro"/>
</dbReference>
<dbReference type="InterPro" id="IPR004843">
    <property type="entry name" value="Calcineurin-like_PHP"/>
</dbReference>
<dbReference type="GO" id="GO:0000166">
    <property type="term" value="F:nucleotide binding"/>
    <property type="evidence" value="ECO:0007669"/>
    <property type="project" value="UniProtKB-KW"/>
</dbReference>
<evidence type="ECO:0000256" key="3">
    <source>
        <dbReference type="SAM" id="Phobius"/>
    </source>
</evidence>
<dbReference type="CDD" id="cd00845">
    <property type="entry name" value="MPP_UshA_N_like"/>
    <property type="match status" value="1"/>
</dbReference>
<proteinExistence type="inferred from homology"/>
<dbReference type="SUPFAM" id="SSF56300">
    <property type="entry name" value="Metallo-dependent phosphatases"/>
    <property type="match status" value="1"/>
</dbReference>
<dbReference type="PANTHER" id="PTHR11575:SF24">
    <property type="entry name" value="5'-NUCLEOTIDASE"/>
    <property type="match status" value="1"/>
</dbReference>
<dbReference type="PANTHER" id="PTHR11575">
    <property type="entry name" value="5'-NUCLEOTIDASE-RELATED"/>
    <property type="match status" value="1"/>
</dbReference>
<sequence>MPKAAAKETGKQITILFTHDLHDHFLPVKDEQDGVLVELGGYDRLQSAILTEKKNNTGALLLDAGDFSMGTPFQTIFESDSPELRMLGKMGYDVVTLGNHEYDYQAPGLAESLQAARQSGDELPRIVQSNVIFPTDQNANLTPSLRSLKQAYDDYGVKDYVVIQRNGIKIGIFGLMGVDAASKAPMSEVKFTVPIENALRVVKILKQQEKADLIICLSHSGTEVDQAKSEDEILARKVPEIDVIISAHTHTKLPEPIMVGNTIIGSAEDSGKYLGVIKISQESKSEWKLNDYHLLPINEHLPGDAYISKIINRDKQLVDEKYFSLFDLSFDQVLAVSPFNFHTVDRIYEQHHEEQLGNLISDAYIYAVKKAEGANHIPVDVAIVPAGTIRSSFFQGNITVADVFNLSSLGIGPDNIPGYPLVSAYLTGKELKTVCEVDASVSPIMDDAQLFMSGMNFTFNPNRLIFNKVTKASLQRPDGSVEEINDQKLYRVVAGLYSAQMLSVAGDKSFGLLSIIPKKRDGTPITDFEAQIVKDQVSGKNNEVKEWLAIAEYLQSFEKVNGVPQIPQYYNVTHGRKIVDNSHSLSALLSAPNKIALTVYAVVIIVAALVSFIAYKIVKRKNRLERDSNKPDNWVKI</sequence>
<keyword evidence="3" id="KW-0812">Transmembrane</keyword>
<dbReference type="SUPFAM" id="SSF55816">
    <property type="entry name" value="5'-nucleotidase (syn. UDP-sugar hydrolase), C-terminal domain"/>
    <property type="match status" value="1"/>
</dbReference>
<protein>
    <submittedName>
        <fullName evidence="6">2',3'-cyclic-nucleotide 2'-phosphodiesterase/5'-or 3'-nucleotidase, 5'-nucleotidase family</fullName>
    </submittedName>
</protein>
<keyword evidence="2" id="KW-0378">Hydrolase</keyword>
<organism evidence="6 7">
    <name type="scientific">Desulfotruncus arcticus DSM 17038</name>
    <dbReference type="NCBI Taxonomy" id="1121424"/>
    <lineage>
        <taxon>Bacteria</taxon>
        <taxon>Bacillati</taxon>
        <taxon>Bacillota</taxon>
        <taxon>Clostridia</taxon>
        <taxon>Eubacteriales</taxon>
        <taxon>Desulfallaceae</taxon>
        <taxon>Desulfotruncus</taxon>
    </lineage>
</organism>
<reference evidence="7" key="1">
    <citation type="submission" date="2016-10" db="EMBL/GenBank/DDBJ databases">
        <authorList>
            <person name="Varghese N."/>
            <person name="Submissions S."/>
        </authorList>
    </citation>
    <scope>NUCLEOTIDE SEQUENCE [LARGE SCALE GENOMIC DNA]</scope>
    <source>
        <strain evidence="7">DSM 17038</strain>
    </source>
</reference>
<dbReference type="InterPro" id="IPR029052">
    <property type="entry name" value="Metallo-depent_PP-like"/>
</dbReference>
<evidence type="ECO:0000259" key="4">
    <source>
        <dbReference type="Pfam" id="PF00149"/>
    </source>
</evidence>
<dbReference type="OrthoDB" id="9800780at2"/>
<keyword evidence="2" id="KW-0547">Nucleotide-binding</keyword>
<gene>
    <name evidence="6" type="ORF">SAMN05660649_04493</name>
</gene>